<protein>
    <submittedName>
        <fullName evidence="9">Acyl-CoA dehydrogenase</fullName>
    </submittedName>
</protein>
<evidence type="ECO:0000256" key="5">
    <source>
        <dbReference type="ARBA" id="ARBA00023002"/>
    </source>
</evidence>
<dbReference type="Pfam" id="PF02770">
    <property type="entry name" value="Acyl-CoA_dh_M"/>
    <property type="match status" value="1"/>
</dbReference>
<dbReference type="InterPro" id="IPR052161">
    <property type="entry name" value="Mycobact_Acyl-CoA_DH"/>
</dbReference>
<dbReference type="Gene3D" id="1.10.540.10">
    <property type="entry name" value="Acyl-CoA dehydrogenase/oxidase, N-terminal domain"/>
    <property type="match status" value="2"/>
</dbReference>
<comment type="caution">
    <text evidence="9">The sequence shown here is derived from an EMBL/GenBank/DDBJ whole genome shotgun (WGS) entry which is preliminary data.</text>
</comment>
<feature type="domain" description="Acyl-CoA dehydrogenase/oxidase C-terminal" evidence="6">
    <location>
        <begin position="576"/>
        <end position="720"/>
    </location>
</feature>
<gene>
    <name evidence="9" type="ORF">QIT00_27160</name>
</gene>
<evidence type="ECO:0000259" key="7">
    <source>
        <dbReference type="Pfam" id="PF02770"/>
    </source>
</evidence>
<dbReference type="InterPro" id="IPR036250">
    <property type="entry name" value="AcylCo_DH-like_C"/>
</dbReference>
<dbReference type="InterPro" id="IPR009075">
    <property type="entry name" value="AcylCo_DH/oxidase_C"/>
</dbReference>
<evidence type="ECO:0000313" key="9">
    <source>
        <dbReference type="EMBL" id="MDI3422187.1"/>
    </source>
</evidence>
<evidence type="ECO:0000259" key="6">
    <source>
        <dbReference type="Pfam" id="PF00441"/>
    </source>
</evidence>
<dbReference type="InterPro" id="IPR009100">
    <property type="entry name" value="AcylCoA_DH/oxidase_NM_dom_sf"/>
</dbReference>
<comment type="similarity">
    <text evidence="2">Belongs to the acyl-CoA dehydrogenase family.</text>
</comment>
<sequence length="735" mass="78012">MTIGLTEEHRDLRDAVRTFAERHVTQDAVRRAVDAKDETPPPYWGQLARQGLLGLHLPEQHGGSGYGLLELAVVIEELGRALAPGPLLPSTLAAAVLHRAGHTEPLAALAGGSRIGAVGLAPGTLGLTRAEDGTASVSGESELVVGGHLADLFVLPVRDGDGLAWIVLPRSAASVDDVASHDLTRRSSRLRLRDVIVRGPDILDVDEHGPVDLAAALFAAEAAGIADRSVTTAADYARVREQFGRPVGQFQGVKHRCARMLAQAEQARACAWDAARAADPGAGTDPSQAALAAAVAAATSVEAGFATTKDCIQILGGIGFTWEHDAHLALRRAQTLRITLGSTAHWRRRVARLTLEGARRTLSVELPPEAESARASVRAELRAAAALEGKERLTRLADDGYTAPHLPAPWGKGADAVTQLVIAEELRAAALTPVDMIIGGWVVPTLIAHGSAGQQERFLAPSLRGDLAWCQLFSEPGAGSDLAGLTTRAEKADGGWLITGQKVWTSMARDAHWGVLLARSDADVPKHKGLSYFLLDMTSPGLDIRPLRQITGEAEFNEVFLDQVFIPDDLLVAGPGDGWKLARITLANERVALSDDTVGSGAQTLLDMAAATPDIVDDARLTELGRALCDGQSGALLGLRTTLRSVAGQQPGAEASIAKLLGVEHQQQVWEMCVEWQGTDALTGEGRRHDPTWMFLNSRCMSIAGGTTEVQLNIIGERLLGLPRDPEPVRKSRPA</sequence>
<comment type="cofactor">
    <cofactor evidence="1">
        <name>FAD</name>
        <dbReference type="ChEBI" id="CHEBI:57692"/>
    </cofactor>
</comment>
<dbReference type="InterPro" id="IPR013786">
    <property type="entry name" value="AcylCoA_DH/ox_N"/>
</dbReference>
<dbReference type="InterPro" id="IPR037069">
    <property type="entry name" value="AcylCoA_DH/ox_N_sf"/>
</dbReference>
<dbReference type="InterPro" id="IPR006091">
    <property type="entry name" value="Acyl-CoA_Oxase/DH_mid-dom"/>
</dbReference>
<feature type="domain" description="Acyl-CoA dehydrogenase/oxidase N-terminal" evidence="8">
    <location>
        <begin position="373"/>
        <end position="466"/>
    </location>
</feature>
<evidence type="ECO:0000259" key="8">
    <source>
        <dbReference type="Pfam" id="PF02771"/>
    </source>
</evidence>
<dbReference type="Gene3D" id="2.40.110.10">
    <property type="entry name" value="Butyryl-CoA Dehydrogenase, subunit A, domain 2"/>
    <property type="match status" value="1"/>
</dbReference>
<dbReference type="InterPro" id="IPR046373">
    <property type="entry name" value="Acyl-CoA_Oxase/DH_mid-dom_sf"/>
</dbReference>
<feature type="domain" description="Acyl-CoA dehydrogenase/oxidase N-terminal" evidence="8">
    <location>
        <begin position="6"/>
        <end position="104"/>
    </location>
</feature>
<proteinExistence type="inferred from homology"/>
<feature type="domain" description="Acyl-CoA oxidase/dehydrogenase middle" evidence="7">
    <location>
        <begin position="470"/>
        <end position="564"/>
    </location>
</feature>
<keyword evidence="3" id="KW-0285">Flavoprotein</keyword>
<dbReference type="Gene3D" id="1.20.140.10">
    <property type="entry name" value="Butyryl-CoA Dehydrogenase, subunit A, domain 3"/>
    <property type="match status" value="2"/>
</dbReference>
<keyword evidence="5" id="KW-0560">Oxidoreductase</keyword>
<keyword evidence="10" id="KW-1185">Reference proteome</keyword>
<evidence type="ECO:0000256" key="4">
    <source>
        <dbReference type="ARBA" id="ARBA00022827"/>
    </source>
</evidence>
<evidence type="ECO:0000256" key="2">
    <source>
        <dbReference type="ARBA" id="ARBA00009347"/>
    </source>
</evidence>
<dbReference type="SUPFAM" id="SSF47203">
    <property type="entry name" value="Acyl-CoA dehydrogenase C-terminal domain-like"/>
    <property type="match status" value="2"/>
</dbReference>
<dbReference type="Pfam" id="PF02771">
    <property type="entry name" value="Acyl-CoA_dh_N"/>
    <property type="match status" value="2"/>
</dbReference>
<dbReference type="Pfam" id="PF00441">
    <property type="entry name" value="Acyl-CoA_dh_1"/>
    <property type="match status" value="2"/>
</dbReference>
<accession>A0ABT6T5L2</accession>
<dbReference type="PANTHER" id="PTHR43292">
    <property type="entry name" value="ACYL-COA DEHYDROGENASE"/>
    <property type="match status" value="1"/>
</dbReference>
<keyword evidence="4" id="KW-0274">FAD</keyword>
<evidence type="ECO:0000256" key="3">
    <source>
        <dbReference type="ARBA" id="ARBA00022630"/>
    </source>
</evidence>
<reference evidence="9 10" key="1">
    <citation type="submission" date="2023-05" db="EMBL/GenBank/DDBJ databases">
        <title>Draft genome sequence of Streptomyces sp. B-S-A12 isolated from a cave soil in Thailand.</title>
        <authorList>
            <person name="Chamroensaksri N."/>
            <person name="Muangham S."/>
        </authorList>
    </citation>
    <scope>NUCLEOTIDE SEQUENCE [LARGE SCALE GENOMIC DNA]</scope>
    <source>
        <strain evidence="9 10">B-S-A12</strain>
    </source>
</reference>
<dbReference type="Proteomes" id="UP001237105">
    <property type="component" value="Unassembled WGS sequence"/>
</dbReference>
<organism evidence="9 10">
    <name type="scientific">Streptomyces luteolus</name>
    <dbReference type="NCBI Taxonomy" id="3043615"/>
    <lineage>
        <taxon>Bacteria</taxon>
        <taxon>Bacillati</taxon>
        <taxon>Actinomycetota</taxon>
        <taxon>Actinomycetes</taxon>
        <taxon>Kitasatosporales</taxon>
        <taxon>Streptomycetaceae</taxon>
        <taxon>Streptomyces</taxon>
    </lineage>
</organism>
<dbReference type="RefSeq" id="WP_282538051.1">
    <property type="nucleotide sequence ID" value="NZ_JASCIS010000033.1"/>
</dbReference>
<evidence type="ECO:0000313" key="10">
    <source>
        <dbReference type="Proteomes" id="UP001237105"/>
    </source>
</evidence>
<dbReference type="EMBL" id="JASCIS010000033">
    <property type="protein sequence ID" value="MDI3422187.1"/>
    <property type="molecule type" value="Genomic_DNA"/>
</dbReference>
<feature type="domain" description="Acyl-CoA dehydrogenase/oxidase C-terminal" evidence="6">
    <location>
        <begin position="216"/>
        <end position="352"/>
    </location>
</feature>
<dbReference type="PANTHER" id="PTHR43292:SF4">
    <property type="entry name" value="ACYL-COA DEHYDROGENASE FADE34"/>
    <property type="match status" value="1"/>
</dbReference>
<evidence type="ECO:0000256" key="1">
    <source>
        <dbReference type="ARBA" id="ARBA00001974"/>
    </source>
</evidence>
<dbReference type="SUPFAM" id="SSF56645">
    <property type="entry name" value="Acyl-CoA dehydrogenase NM domain-like"/>
    <property type="match status" value="2"/>
</dbReference>
<name>A0ABT6T5L2_9ACTN</name>